<dbReference type="OrthoDB" id="321240at2157"/>
<reference evidence="2 3" key="1">
    <citation type="submission" date="2018-01" db="EMBL/GenBank/DDBJ databases">
        <title>Complete genome sequence of Salinigranum rubrum GX10T, an extremely halophilic archaeon isolated from a marine solar saltern.</title>
        <authorList>
            <person name="Han S."/>
        </authorList>
    </citation>
    <scope>NUCLEOTIDE SEQUENCE [LARGE SCALE GENOMIC DNA]</scope>
    <source>
        <strain evidence="2 3">GX10</strain>
    </source>
</reference>
<name>A0A2I8VLE9_9EURY</name>
<evidence type="ECO:0008006" key="4">
    <source>
        <dbReference type="Google" id="ProtNLM"/>
    </source>
</evidence>
<evidence type="ECO:0000313" key="3">
    <source>
        <dbReference type="Proteomes" id="UP000236584"/>
    </source>
</evidence>
<protein>
    <recommendedName>
        <fullName evidence="4">VCBS repeat-containing protein</fullName>
    </recommendedName>
</protein>
<dbReference type="KEGG" id="srub:C2R22_14780"/>
<sequence>MRFRHERIDASPPTQRLTFCETTDLTGNGRPDVIVGGKGVESNLWLLGSRTSYPNPRRLLREKTGIRAANVFWYENPGWERHAITDTGRFEVGAAVGDITGDGRDELVAGRTIHHPEVYWYQQPDDPRDRWHERLLTDRFEMYHDVRIADIDDDGEPEVVGLSQAAETVFYYDVPDDPTQEPWPDACCHVLADDLSVEGAEVVDIDGDGRTELIAGTNLFSRRDDGTWERESLAEGWDDVRVATADLDGDGRREVVFAEGDSPAHGTHPGRLAVFDTTDWEPTFLHEELFCPHSLQIADITGNGRPDVYVSEMGLGENDDPMHLLYANTGDGTLEQHVIARGTPSHEAKVVDMTGNGRPDVVGKSFTPTHHVDVWYNEE</sequence>
<dbReference type="PANTHER" id="PTHR44103">
    <property type="entry name" value="PROPROTEIN CONVERTASE P"/>
    <property type="match status" value="1"/>
</dbReference>
<dbReference type="InterPro" id="IPR028994">
    <property type="entry name" value="Integrin_alpha_N"/>
</dbReference>
<keyword evidence="1" id="KW-0732">Signal</keyword>
<gene>
    <name evidence="2" type="ORF">C2R22_14780</name>
</gene>
<dbReference type="Pfam" id="PF13517">
    <property type="entry name" value="FG-GAP_3"/>
    <property type="match status" value="2"/>
</dbReference>
<dbReference type="PANTHER" id="PTHR44103:SF1">
    <property type="entry name" value="PROPROTEIN CONVERTASE P"/>
    <property type="match status" value="1"/>
</dbReference>
<dbReference type="GeneID" id="35593382"/>
<evidence type="ECO:0000313" key="2">
    <source>
        <dbReference type="EMBL" id="AUV82752.1"/>
    </source>
</evidence>
<dbReference type="Proteomes" id="UP000236584">
    <property type="component" value="Chromosome"/>
</dbReference>
<organism evidence="2 3">
    <name type="scientific">Salinigranum rubrum</name>
    <dbReference type="NCBI Taxonomy" id="755307"/>
    <lineage>
        <taxon>Archaea</taxon>
        <taxon>Methanobacteriati</taxon>
        <taxon>Methanobacteriota</taxon>
        <taxon>Stenosarchaea group</taxon>
        <taxon>Halobacteria</taxon>
        <taxon>Halobacteriales</taxon>
        <taxon>Haloferacaceae</taxon>
        <taxon>Salinigranum</taxon>
    </lineage>
</organism>
<dbReference type="SUPFAM" id="SSF69318">
    <property type="entry name" value="Integrin alpha N-terminal domain"/>
    <property type="match status" value="1"/>
</dbReference>
<proteinExistence type="predicted"/>
<keyword evidence="3" id="KW-1185">Reference proteome</keyword>
<accession>A0A2I8VLE9</accession>
<evidence type="ECO:0000256" key="1">
    <source>
        <dbReference type="ARBA" id="ARBA00022729"/>
    </source>
</evidence>
<dbReference type="RefSeq" id="WP_103426441.1">
    <property type="nucleotide sequence ID" value="NZ_CP026309.1"/>
</dbReference>
<dbReference type="InterPro" id="IPR013517">
    <property type="entry name" value="FG-GAP"/>
</dbReference>
<dbReference type="AlphaFoldDB" id="A0A2I8VLE9"/>
<dbReference type="EMBL" id="CP026309">
    <property type="protein sequence ID" value="AUV82752.1"/>
    <property type="molecule type" value="Genomic_DNA"/>
</dbReference>
<dbReference type="Gene3D" id="2.130.10.130">
    <property type="entry name" value="Integrin alpha, N-terminal"/>
    <property type="match status" value="2"/>
</dbReference>